<dbReference type="GO" id="GO:0004386">
    <property type="term" value="F:helicase activity"/>
    <property type="evidence" value="ECO:0007669"/>
    <property type="project" value="UniProtKB-KW"/>
</dbReference>
<keyword evidence="1" id="KW-0547">Nucleotide-binding</keyword>
<organism evidence="1 2">
    <name type="scientific">Pseudomonas syringae pv. pisi str. 1704B</name>
    <dbReference type="NCBI Taxonomy" id="629263"/>
    <lineage>
        <taxon>Bacteria</taxon>
        <taxon>Pseudomonadati</taxon>
        <taxon>Pseudomonadota</taxon>
        <taxon>Gammaproteobacteria</taxon>
        <taxon>Pseudomonadales</taxon>
        <taxon>Pseudomonadaceae</taxon>
        <taxon>Pseudomonas</taxon>
        <taxon>Pseudomonas syringae</taxon>
    </lineage>
</organism>
<feature type="non-terminal residue" evidence="1">
    <location>
        <position position="50"/>
    </location>
</feature>
<name>F3GQ33_PSESJ</name>
<dbReference type="EMBL" id="AEAI01003942">
    <property type="protein sequence ID" value="EGH49186.1"/>
    <property type="molecule type" value="Genomic_DNA"/>
</dbReference>
<keyword evidence="2" id="KW-1185">Reference proteome</keyword>
<reference evidence="1 2" key="1">
    <citation type="journal article" date="2011" name="PLoS Pathog.">
        <title>Dynamic evolution of pathogenicity revealed by sequencing and comparative genomics of 19 Pseudomonas syringae isolates.</title>
        <authorList>
            <person name="Baltrus D.A."/>
            <person name="Nishimura M.T."/>
            <person name="Romanchuk A."/>
            <person name="Chang J.H."/>
            <person name="Mukhtar M.S."/>
            <person name="Cherkis K."/>
            <person name="Roach J."/>
            <person name="Grant S.R."/>
            <person name="Jones C.D."/>
            <person name="Dangl J.L."/>
        </authorList>
    </citation>
    <scope>NUCLEOTIDE SEQUENCE [LARGE SCALE GENOMIC DNA]</scope>
    <source>
        <strain evidence="1 2">1704B</strain>
    </source>
</reference>
<keyword evidence="1" id="KW-0347">Helicase</keyword>
<proteinExistence type="predicted"/>
<comment type="caution">
    <text evidence="1">The sequence shown here is derived from an EMBL/GenBank/DDBJ whole genome shotgun (WGS) entry which is preliminary data.</text>
</comment>
<dbReference type="Proteomes" id="UP000004986">
    <property type="component" value="Unassembled WGS sequence"/>
</dbReference>
<sequence length="50" mass="6018">MLRRRKDVLPNLKGKQRQTVPVILSQVERDEYNQIMRSDQHRFARLGALR</sequence>
<keyword evidence="1" id="KW-0378">Hydrolase</keyword>
<protein>
    <submittedName>
        <fullName evidence="1">SNF2-related:helicase</fullName>
    </submittedName>
</protein>
<gene>
    <name evidence="1" type="ORF">PSYPI_45256</name>
</gene>
<dbReference type="HOGENOM" id="CLU_215575_0_0_6"/>
<dbReference type="AlphaFoldDB" id="F3GQ33"/>
<evidence type="ECO:0000313" key="2">
    <source>
        <dbReference type="Proteomes" id="UP000004986"/>
    </source>
</evidence>
<keyword evidence="1" id="KW-0067">ATP-binding</keyword>
<accession>F3GQ33</accession>
<evidence type="ECO:0000313" key="1">
    <source>
        <dbReference type="EMBL" id="EGH49186.1"/>
    </source>
</evidence>